<name>A0A926NTF6_9SPHI</name>
<accession>A0A926NTF6</accession>
<reference evidence="1" key="1">
    <citation type="submission" date="2020-09" db="EMBL/GenBank/DDBJ databases">
        <title>Novel species of Mucilaginibacter isolated from a glacier on the Tibetan Plateau.</title>
        <authorList>
            <person name="Liu Q."/>
            <person name="Xin Y.-H."/>
        </authorList>
    </citation>
    <scope>NUCLEOTIDE SEQUENCE</scope>
    <source>
        <strain evidence="1">ZB1P21</strain>
    </source>
</reference>
<evidence type="ECO:0000313" key="1">
    <source>
        <dbReference type="EMBL" id="MBD1394282.1"/>
    </source>
</evidence>
<dbReference type="RefSeq" id="WP_191164018.1">
    <property type="nucleotide sequence ID" value="NZ_JACWMX010000005.1"/>
</dbReference>
<gene>
    <name evidence="1" type="ORF">IDJ76_14325</name>
</gene>
<evidence type="ECO:0000313" key="2">
    <source>
        <dbReference type="Proteomes" id="UP000619078"/>
    </source>
</evidence>
<comment type="caution">
    <text evidence="1">The sequence shown here is derived from an EMBL/GenBank/DDBJ whole genome shotgun (WGS) entry which is preliminary data.</text>
</comment>
<dbReference type="Proteomes" id="UP000619078">
    <property type="component" value="Unassembled WGS sequence"/>
</dbReference>
<dbReference type="AlphaFoldDB" id="A0A926NTF6"/>
<protein>
    <submittedName>
        <fullName evidence="1">Uncharacterized protein</fullName>
    </submittedName>
</protein>
<sequence>MVISFNKKFVEPILTGSKIHTIREDAKGRWRPGITMHMYTGGRFSKEYRQFIEMDCRSVQDVYMTYYNGKLEVSVDDTLIYGYPERNEFAISDGFADWEDFEKWWIPILMNDPELKYKGRVIHWTNIKY</sequence>
<dbReference type="EMBL" id="JACWMX010000005">
    <property type="protein sequence ID" value="MBD1394282.1"/>
    <property type="molecule type" value="Genomic_DNA"/>
</dbReference>
<keyword evidence="2" id="KW-1185">Reference proteome</keyword>
<organism evidence="1 2">
    <name type="scientific">Mucilaginibacter glaciei</name>
    <dbReference type="NCBI Taxonomy" id="2772109"/>
    <lineage>
        <taxon>Bacteria</taxon>
        <taxon>Pseudomonadati</taxon>
        <taxon>Bacteroidota</taxon>
        <taxon>Sphingobacteriia</taxon>
        <taxon>Sphingobacteriales</taxon>
        <taxon>Sphingobacteriaceae</taxon>
        <taxon>Mucilaginibacter</taxon>
    </lineage>
</organism>
<proteinExistence type="predicted"/>